<dbReference type="RefSeq" id="WP_130348565.1">
    <property type="nucleotide sequence ID" value="NZ_SGWQ01000017.1"/>
</dbReference>
<reference evidence="2 3" key="1">
    <citation type="submission" date="2019-02" db="EMBL/GenBank/DDBJ databases">
        <title>Genomic Encyclopedia of Type Strains, Phase IV (KMG-IV): sequencing the most valuable type-strain genomes for metagenomic binning, comparative biology and taxonomic classification.</title>
        <authorList>
            <person name="Goeker M."/>
        </authorList>
    </citation>
    <scope>NUCLEOTIDE SEQUENCE [LARGE SCALE GENOMIC DNA]</scope>
    <source>
        <strain evidence="2 3">DSM 101727</strain>
    </source>
</reference>
<proteinExistence type="predicted"/>
<dbReference type="OrthoDB" id="3429627at2"/>
<evidence type="ECO:0000313" key="2">
    <source>
        <dbReference type="EMBL" id="RZS30331.1"/>
    </source>
</evidence>
<name>A0A4Q7KF92_9PSEU</name>
<evidence type="ECO:0000313" key="3">
    <source>
        <dbReference type="Proteomes" id="UP000294257"/>
    </source>
</evidence>
<evidence type="ECO:0000259" key="1">
    <source>
        <dbReference type="Pfam" id="PF12651"/>
    </source>
</evidence>
<dbReference type="Pfam" id="PF12651">
    <property type="entry name" value="RHH_3"/>
    <property type="match status" value="1"/>
</dbReference>
<organism evidence="2 3">
    <name type="scientific">Herbihabitans rhizosphaerae</name>
    <dbReference type="NCBI Taxonomy" id="1872711"/>
    <lineage>
        <taxon>Bacteria</taxon>
        <taxon>Bacillati</taxon>
        <taxon>Actinomycetota</taxon>
        <taxon>Actinomycetes</taxon>
        <taxon>Pseudonocardiales</taxon>
        <taxon>Pseudonocardiaceae</taxon>
        <taxon>Herbihabitans</taxon>
    </lineage>
</organism>
<gene>
    <name evidence="2" type="ORF">EV193_11727</name>
</gene>
<dbReference type="InterPro" id="IPR038733">
    <property type="entry name" value="Predicted_DNA_bind_prot_RHH"/>
</dbReference>
<keyword evidence="3" id="KW-1185">Reference proteome</keyword>
<protein>
    <recommendedName>
        <fullName evidence="1">Predicted DNA-binding protein ribbon-helix-helix domain-containing protein</fullName>
    </recommendedName>
</protein>
<accession>A0A4Q7KF92</accession>
<dbReference type="AlphaFoldDB" id="A0A4Q7KF92"/>
<feature type="domain" description="Predicted DNA-binding protein ribbon-helix-helix" evidence="1">
    <location>
        <begin position="3"/>
        <end position="32"/>
    </location>
</feature>
<dbReference type="EMBL" id="SGWQ01000017">
    <property type="protein sequence ID" value="RZS30331.1"/>
    <property type="molecule type" value="Genomic_DNA"/>
</dbReference>
<comment type="caution">
    <text evidence="2">The sequence shown here is derived from an EMBL/GenBank/DDBJ whole genome shotgun (WGS) entry which is preliminary data.</text>
</comment>
<dbReference type="Proteomes" id="UP000294257">
    <property type="component" value="Unassembled WGS sequence"/>
</dbReference>
<sequence>MPKRRMSISIEEELARRIKAAAEEIGVDVSTLMSGAAIDVVTRFERQKLIFADIDKRIAEVEAEADKMTDEEFFSSMHTLSDEQRNAIDARWDAFFKLTASA</sequence>